<dbReference type="InterPro" id="IPR010730">
    <property type="entry name" value="HET"/>
</dbReference>
<evidence type="ECO:0000313" key="2">
    <source>
        <dbReference type="EMBL" id="GCB20531.1"/>
    </source>
</evidence>
<dbReference type="Pfam" id="PF06985">
    <property type="entry name" value="HET"/>
    <property type="match status" value="1"/>
</dbReference>
<dbReference type="Proteomes" id="UP000286921">
    <property type="component" value="Unassembled WGS sequence"/>
</dbReference>
<evidence type="ECO:0000259" key="1">
    <source>
        <dbReference type="Pfam" id="PF06985"/>
    </source>
</evidence>
<protein>
    <recommendedName>
        <fullName evidence="1">Heterokaryon incompatibility domain-containing protein</fullName>
    </recommendedName>
</protein>
<dbReference type="AlphaFoldDB" id="A0A401KMN7"/>
<dbReference type="PANTHER" id="PTHR33112:SF10">
    <property type="entry name" value="TOL"/>
    <property type="match status" value="1"/>
</dbReference>
<keyword evidence="3" id="KW-1185">Reference proteome</keyword>
<name>A0A401KMN7_ASPAW</name>
<feature type="domain" description="Heterokaryon incompatibility" evidence="1">
    <location>
        <begin position="138"/>
        <end position="291"/>
    </location>
</feature>
<reference evidence="2 3" key="1">
    <citation type="submission" date="2016-09" db="EMBL/GenBank/DDBJ databases">
        <title>Aspergillus awamori IFM 58123T.</title>
        <authorList>
            <person name="Kusuya Y."/>
            <person name="Shimizu M."/>
            <person name="Takahashi H."/>
            <person name="Yaguchi T."/>
        </authorList>
    </citation>
    <scope>NUCLEOTIDE SEQUENCE [LARGE SCALE GENOMIC DNA]</scope>
    <source>
        <strain evidence="2 3">IFM 58123</strain>
    </source>
</reference>
<organism evidence="2 3">
    <name type="scientific">Aspergillus awamori</name>
    <name type="common">Black koji mold</name>
    <dbReference type="NCBI Taxonomy" id="105351"/>
    <lineage>
        <taxon>Eukaryota</taxon>
        <taxon>Fungi</taxon>
        <taxon>Dikarya</taxon>
        <taxon>Ascomycota</taxon>
        <taxon>Pezizomycotina</taxon>
        <taxon>Eurotiomycetes</taxon>
        <taxon>Eurotiomycetidae</taxon>
        <taxon>Eurotiales</taxon>
        <taxon>Aspergillaceae</taxon>
        <taxon>Aspergillus</taxon>
    </lineage>
</organism>
<accession>A0A401KMN7</accession>
<proteinExistence type="predicted"/>
<sequence>MSEISELCRSCKTITFNDLESGFTHPLTYEQNLINGSFCRFCKLMVYSFSKLQALENPFELENNYDKVASQLRVAPAISRIATCEKPFVIDLLHQPPKHLQWQPFTWEQSGQLKGAVCDGATIQANAPDGNFAFLTKILGIRYIWIDALCIVQDDPDEWREQSALMGSIFENSTCTLAAVDALENGDGEDNGLFLARPVNPLAVEMNIPFTKTLAERVISRVPAFKGYPCVWKFKWLTEISGDSMSDSHSNSGQLDTAISRNRLVLRPRIMSSYYKMDKSVWARRGWVMQERVLSRRIIYFTKDKLYWDCLKISEEEQHAESLGSPLRALDDAATGDSEKPRRVWEFIVSEYSNTILTYNRDKLAALMGLTRSFTMRYNSENYAGIEGDATGFGLLWHAKDTFLDKYPDFHALSWTWAAYNGPVSYNITTYADTRHALASRIKYSMDFSCPQRNNQNHCENSPCLSGLISLEAPIGITYTSGKRLYGDPSLQKDSDLLPILGHSVYREMIPIPRYTECRQLEVPLRTLSLPKHTAILSDENGRSNGWFIRDIQRTTTELGDRLVPLHFVAICSCERPNKPGQDTQRVLGSSSNYKNEICIDIILLEPAREKRSYSRIGRGRLILEAWPDHMRPAEINIV</sequence>
<evidence type="ECO:0000313" key="3">
    <source>
        <dbReference type="Proteomes" id="UP000286921"/>
    </source>
</evidence>
<comment type="caution">
    <text evidence="2">The sequence shown here is derived from an EMBL/GenBank/DDBJ whole genome shotgun (WGS) entry which is preliminary data.</text>
</comment>
<dbReference type="PANTHER" id="PTHR33112">
    <property type="entry name" value="DOMAIN PROTEIN, PUTATIVE-RELATED"/>
    <property type="match status" value="1"/>
</dbReference>
<dbReference type="EMBL" id="BDHI01000007">
    <property type="protein sequence ID" value="GCB20531.1"/>
    <property type="molecule type" value="Genomic_DNA"/>
</dbReference>
<gene>
    <name evidence="2" type="ORF">AAWM_03416</name>
</gene>